<reference evidence="8" key="4">
    <citation type="submission" date="2025-09" db="UniProtKB">
        <authorList>
            <consortium name="Ensembl"/>
        </authorList>
    </citation>
    <scope>IDENTIFICATION</scope>
</reference>
<dbReference type="SMART" id="SM00320">
    <property type="entry name" value="WD40"/>
    <property type="match status" value="7"/>
</dbReference>
<feature type="repeat" description="WD" evidence="6">
    <location>
        <begin position="134"/>
        <end position="176"/>
    </location>
</feature>
<dbReference type="GO" id="GO:0005829">
    <property type="term" value="C:cytosol"/>
    <property type="evidence" value="ECO:0000318"/>
    <property type="project" value="GO_Central"/>
</dbReference>
<accession>F6WK69</accession>
<dbReference type="HOGENOM" id="CLU_010233_0_0_1"/>
<keyword evidence="2 6" id="KW-0853">WD repeat</keyword>
<dbReference type="PANTHER" id="PTHR46200">
    <property type="entry name" value="GATOR COMPLEX PROTEIN WDR24"/>
    <property type="match status" value="1"/>
</dbReference>
<keyword evidence="9" id="KW-1185">Reference proteome</keyword>
<feature type="compositionally biased region" description="Low complexity" evidence="7">
    <location>
        <begin position="630"/>
        <end position="648"/>
    </location>
</feature>
<dbReference type="Pfam" id="PF00400">
    <property type="entry name" value="WD40"/>
    <property type="match status" value="2"/>
</dbReference>
<protein>
    <recommendedName>
        <fullName evidence="4">GATOR2 complex protein WDR24</fullName>
    </recommendedName>
</protein>
<dbReference type="Gene3D" id="2.130.10.10">
    <property type="entry name" value="YVTN repeat-like/Quinoprotein amine dehydrogenase"/>
    <property type="match status" value="1"/>
</dbReference>
<evidence type="ECO:0000256" key="4">
    <source>
        <dbReference type="ARBA" id="ARBA00040269"/>
    </source>
</evidence>
<evidence type="ECO:0000313" key="8">
    <source>
        <dbReference type="Ensembl" id="ENSCINP00000022500.2"/>
    </source>
</evidence>
<dbReference type="STRING" id="7719.ENSCINP00000022500"/>
<reference evidence="9" key="1">
    <citation type="journal article" date="2002" name="Science">
        <title>The draft genome of Ciona intestinalis: insights into chordate and vertebrate origins.</title>
        <authorList>
            <person name="Dehal P."/>
            <person name="Satou Y."/>
            <person name="Campbell R.K."/>
            <person name="Chapman J."/>
            <person name="Degnan B."/>
            <person name="De Tomaso A."/>
            <person name="Davidson B."/>
            <person name="Di Gregorio A."/>
            <person name="Gelpke M."/>
            <person name="Goodstein D.M."/>
            <person name="Harafuji N."/>
            <person name="Hastings K.E."/>
            <person name="Ho I."/>
            <person name="Hotta K."/>
            <person name="Huang W."/>
            <person name="Kawashima T."/>
            <person name="Lemaire P."/>
            <person name="Martinez D."/>
            <person name="Meinertzhagen I.A."/>
            <person name="Necula S."/>
            <person name="Nonaka M."/>
            <person name="Putnam N."/>
            <person name="Rash S."/>
            <person name="Saiga H."/>
            <person name="Satake M."/>
            <person name="Terry A."/>
            <person name="Yamada L."/>
            <person name="Wang H.G."/>
            <person name="Awazu S."/>
            <person name="Azumi K."/>
            <person name="Boore J."/>
            <person name="Branno M."/>
            <person name="Chin-Bow S."/>
            <person name="DeSantis R."/>
            <person name="Doyle S."/>
            <person name="Francino P."/>
            <person name="Keys D.N."/>
            <person name="Haga S."/>
            <person name="Hayashi H."/>
            <person name="Hino K."/>
            <person name="Imai K.S."/>
            <person name="Inaba K."/>
            <person name="Kano S."/>
            <person name="Kobayashi K."/>
            <person name="Kobayashi M."/>
            <person name="Lee B.I."/>
            <person name="Makabe K.W."/>
            <person name="Manohar C."/>
            <person name="Matassi G."/>
            <person name="Medina M."/>
            <person name="Mochizuki Y."/>
            <person name="Mount S."/>
            <person name="Morishita T."/>
            <person name="Miura S."/>
            <person name="Nakayama A."/>
            <person name="Nishizaka S."/>
            <person name="Nomoto H."/>
            <person name="Ohta F."/>
            <person name="Oishi K."/>
            <person name="Rigoutsos I."/>
            <person name="Sano M."/>
            <person name="Sasaki A."/>
            <person name="Sasakura Y."/>
            <person name="Shoguchi E."/>
            <person name="Shin-i T."/>
            <person name="Spagnuolo A."/>
            <person name="Stainier D."/>
            <person name="Suzuki M.M."/>
            <person name="Tassy O."/>
            <person name="Takatori N."/>
            <person name="Tokuoka M."/>
            <person name="Yagi K."/>
            <person name="Yoshizaki F."/>
            <person name="Wada S."/>
            <person name="Zhang C."/>
            <person name="Hyatt P.D."/>
            <person name="Larimer F."/>
            <person name="Detter C."/>
            <person name="Doggett N."/>
            <person name="Glavina T."/>
            <person name="Hawkins T."/>
            <person name="Richardson P."/>
            <person name="Lucas S."/>
            <person name="Kohara Y."/>
            <person name="Levine M."/>
            <person name="Satoh N."/>
            <person name="Rokhsar D.S."/>
        </authorList>
    </citation>
    <scope>NUCLEOTIDE SEQUENCE [LARGE SCALE GENOMIC DNA]</scope>
</reference>
<name>F6WK69_CIOIN</name>
<dbReference type="GeneTree" id="ENSGT00940000172307"/>
<dbReference type="GO" id="GO:0016239">
    <property type="term" value="P:positive regulation of macroautophagy"/>
    <property type="evidence" value="ECO:0000318"/>
    <property type="project" value="GO_Central"/>
</dbReference>
<dbReference type="GO" id="GO:0061700">
    <property type="term" value="C:GATOR2 complex"/>
    <property type="evidence" value="ECO:0000318"/>
    <property type="project" value="GO_Central"/>
</dbReference>
<organism evidence="8 9">
    <name type="scientific">Ciona intestinalis</name>
    <name type="common">Transparent sea squirt</name>
    <name type="synonym">Ascidia intestinalis</name>
    <dbReference type="NCBI Taxonomy" id="7719"/>
    <lineage>
        <taxon>Eukaryota</taxon>
        <taxon>Metazoa</taxon>
        <taxon>Chordata</taxon>
        <taxon>Tunicata</taxon>
        <taxon>Ascidiacea</taxon>
        <taxon>Phlebobranchia</taxon>
        <taxon>Cionidae</taxon>
        <taxon>Ciona</taxon>
    </lineage>
</organism>
<dbReference type="GO" id="GO:0005774">
    <property type="term" value="C:vacuolar membrane"/>
    <property type="evidence" value="ECO:0000318"/>
    <property type="project" value="GO_Central"/>
</dbReference>
<feature type="repeat" description="WD" evidence="6">
    <location>
        <begin position="222"/>
        <end position="266"/>
    </location>
</feature>
<dbReference type="InParanoid" id="F6WK69"/>
<dbReference type="EMBL" id="EAAA01002467">
    <property type="status" value="NOT_ANNOTATED_CDS"/>
    <property type="molecule type" value="Genomic_DNA"/>
</dbReference>
<evidence type="ECO:0000256" key="2">
    <source>
        <dbReference type="ARBA" id="ARBA00022574"/>
    </source>
</evidence>
<evidence type="ECO:0000256" key="7">
    <source>
        <dbReference type="SAM" id="MobiDB-lite"/>
    </source>
</evidence>
<evidence type="ECO:0000313" key="9">
    <source>
        <dbReference type="Proteomes" id="UP000008144"/>
    </source>
</evidence>
<dbReference type="Ensembl" id="ENSCINT00000022746.2">
    <property type="protein sequence ID" value="ENSCINP00000022500.2"/>
    <property type="gene ID" value="ENSCING00000007708.3"/>
</dbReference>
<evidence type="ECO:0000256" key="3">
    <source>
        <dbReference type="ARBA" id="ARBA00022737"/>
    </source>
</evidence>
<dbReference type="InterPro" id="IPR036322">
    <property type="entry name" value="WD40_repeat_dom_sf"/>
</dbReference>
<comment type="similarity">
    <text evidence="1">Belongs to the WD repeat WDR24 family.</text>
</comment>
<dbReference type="InterPro" id="IPR015943">
    <property type="entry name" value="WD40/YVTN_repeat-like_dom_sf"/>
</dbReference>
<dbReference type="PROSITE" id="PS50082">
    <property type="entry name" value="WD_REPEATS_2"/>
    <property type="match status" value="2"/>
</dbReference>
<dbReference type="SUPFAM" id="SSF50978">
    <property type="entry name" value="WD40 repeat-like"/>
    <property type="match status" value="1"/>
</dbReference>
<comment type="function">
    <text evidence="5">Catalytic component of the GATOR2 complex, a multiprotein complex that acts as an activator of the amino acid-sensing branch of the mTORC1 signaling pathway. The GATOR2 complex indirectly activates mTORC1 through the inhibition of the GATOR1 subcomplex. GATOR2 probably acts as an E3 ubiquitin-protein ligase toward GATOR1. In the presence of abundant amino acids, the GATOR2 complex mediates ubiquitination of the NPRL2 core component of the GATOR1 complex, leading to GATOR1 inactivation. In the absence of amino acids, GATOR2 is inhibited, activating the GATOR1 complex. In addition to its role in regulation of the mTORC1 complex, promotes the acidification of lysosomes and facilitates autophagic flux. Within the GATOR2 complex, WDR24 constitutes the catalytic subunit that mediates 'Lys-6'-linked ubiquitination of NPRL2.</text>
</comment>
<dbReference type="PANTHER" id="PTHR46200:SF1">
    <property type="entry name" value="GATOR COMPLEX PROTEIN WDR24"/>
    <property type="match status" value="1"/>
</dbReference>
<evidence type="ECO:0000256" key="1">
    <source>
        <dbReference type="ARBA" id="ARBA00008134"/>
    </source>
</evidence>
<dbReference type="InterPro" id="IPR037590">
    <property type="entry name" value="WDR24"/>
</dbReference>
<dbReference type="InterPro" id="IPR001680">
    <property type="entry name" value="WD40_rpt"/>
</dbReference>
<sequence length="805" mass="90206">MDFRVVDFVRNETKIFTDSDLNMEPPGNSNMALAKYTTSVNVGSAINALSLCQNSNKIVVAGRALLKIYEAEPQNQLKEIANLHMGRKQGLNMSSSDVVWSSKDENLIATAATNGAIVVWDLNAVGRNKQLAVLSDHRRTVTKISIHPKESTRLLSGSQDCTMRMFDLRKKESTGMFQSKADGVRSVEFSPFHYFMFAASFDNGSVQQIWDYRQSKTYLSQFLAHKGSVYTLNWHPDEDERNKIATGGRDNIVKVWETGTSHNKQISNIPTSTSVSAVRWRPSHKDQLATVSMMLDFSVNVWDLRRRFVPYAYFEEHNDVTTGIAWKQNDPEVLFSCSKDGTLVMHAMQDAIQPWKKIKTRGLDVGSRGLVLFAGEDSNIPARAQSPTGSGQNKLPGLFGWGVGKQDPEWAGSAPASPTTMDEIISETFVDDGFVYAAKHYLLNGPENDMSFRKLCEHNSNVAAKLGEFSVSRVWLILAEFYNSVVLLKQKMTSNFFPVPKTCSDATLDGTKRTENETKRNSVIRLQNTVVILLESLSVTFIQVEDYLTDIARGRHSEPDFYISDDENGLWGGATSDADFMYTQEWSLMGRVPTEAFEKSHIDAPSGMTNDSEAPKQKIITPHGGRWYETQTSTQDSSSPPTPTSMDQNSDPLATAFHVNVTIFTLTRYLAESGDVQTPVSILVAISSYPTNVTLEIPEAEAEHWFNSYLDLLFKHELFVQHAEVIKLSRLPSIRMLSSSSTIHTSCKVCQRRMPNSCSWSCDHRSKPDHKSPVLCFLCKKVVKTLYLYCQTCSFGGHLQCMQSW</sequence>
<evidence type="ECO:0000256" key="6">
    <source>
        <dbReference type="PROSITE-ProRule" id="PRU00221"/>
    </source>
</evidence>
<dbReference type="AlphaFoldDB" id="F6WK69"/>
<dbReference type="GO" id="GO:1904263">
    <property type="term" value="P:positive regulation of TORC1 signaling"/>
    <property type="evidence" value="ECO:0000318"/>
    <property type="project" value="GO_Central"/>
</dbReference>
<keyword evidence="3" id="KW-0677">Repeat</keyword>
<proteinExistence type="inferred from homology"/>
<dbReference type="PROSITE" id="PS50294">
    <property type="entry name" value="WD_REPEATS_REGION"/>
    <property type="match status" value="1"/>
</dbReference>
<reference evidence="8" key="3">
    <citation type="submission" date="2025-08" db="UniProtKB">
        <authorList>
            <consortium name="Ensembl"/>
        </authorList>
    </citation>
    <scope>IDENTIFICATION</scope>
</reference>
<dbReference type="FunCoup" id="F6WK69">
    <property type="interactions" value="253"/>
</dbReference>
<evidence type="ECO:0000256" key="5">
    <source>
        <dbReference type="ARBA" id="ARBA00046230"/>
    </source>
</evidence>
<feature type="region of interest" description="Disordered" evidence="7">
    <location>
        <begin position="605"/>
        <end position="651"/>
    </location>
</feature>
<dbReference type="Proteomes" id="UP000008144">
    <property type="component" value="Chromosome 7"/>
</dbReference>
<reference evidence="8" key="2">
    <citation type="journal article" date="2008" name="Genome Biol.">
        <title>Improved genome assembly and evidence-based global gene model set for the chordate Ciona intestinalis: new insight into intron and operon populations.</title>
        <authorList>
            <person name="Satou Y."/>
            <person name="Mineta K."/>
            <person name="Ogasawara M."/>
            <person name="Sasakura Y."/>
            <person name="Shoguchi E."/>
            <person name="Ueno K."/>
            <person name="Yamada L."/>
            <person name="Matsumoto J."/>
            <person name="Wasserscheid J."/>
            <person name="Dewar K."/>
            <person name="Wiley G.B."/>
            <person name="Macmil S.L."/>
            <person name="Roe B.A."/>
            <person name="Zeller R.W."/>
            <person name="Hastings K.E."/>
            <person name="Lemaire P."/>
            <person name="Lindquist E."/>
            <person name="Endo T."/>
            <person name="Hotta K."/>
            <person name="Inaba K."/>
        </authorList>
    </citation>
    <scope>NUCLEOTIDE SEQUENCE [LARGE SCALE GENOMIC DNA]</scope>
    <source>
        <strain evidence="8">wild type</strain>
    </source>
</reference>
<dbReference type="GO" id="GO:0034198">
    <property type="term" value="P:cellular response to amino acid starvation"/>
    <property type="evidence" value="ECO:0000318"/>
    <property type="project" value="GO_Central"/>
</dbReference>